<name>A0AC61MTF2_9FIRM</name>
<dbReference type="EMBL" id="CP066744">
    <property type="protein sequence ID" value="QQK08777.1"/>
    <property type="molecule type" value="Genomic_DNA"/>
</dbReference>
<dbReference type="Proteomes" id="UP000595814">
    <property type="component" value="Chromosome"/>
</dbReference>
<protein>
    <submittedName>
        <fullName evidence="1">BlaI/MecI/CopY family transcriptional regulator</fullName>
    </submittedName>
</protein>
<gene>
    <name evidence="1" type="ORF">JFY71_04390</name>
</gene>
<evidence type="ECO:0000313" key="1">
    <source>
        <dbReference type="EMBL" id="QQK08777.1"/>
    </source>
</evidence>
<accession>A0AC61MTF2</accession>
<evidence type="ECO:0000313" key="2">
    <source>
        <dbReference type="Proteomes" id="UP000595814"/>
    </source>
</evidence>
<proteinExistence type="predicted"/>
<organism evidence="1 2">
    <name type="scientific">Miniphocaeibacter halophilus</name>
    <dbReference type="NCBI Taxonomy" id="2931922"/>
    <lineage>
        <taxon>Bacteria</taxon>
        <taxon>Bacillati</taxon>
        <taxon>Bacillota</taxon>
        <taxon>Tissierellia</taxon>
        <taxon>Tissierellales</taxon>
        <taxon>Peptoniphilaceae</taxon>
        <taxon>Miniphocaeibacter</taxon>
    </lineage>
</organism>
<reference evidence="1 2" key="1">
    <citation type="journal article" date="2022" name="Int. J. Syst. Evol. Microbiol.">
        <title>Miniphocaeibacter halophilus sp. nov., an ammonium-tolerant acetate-producing bacterium isolated from a biogas system.</title>
        <authorList>
            <person name="Schnurer A."/>
            <person name="Singh A."/>
            <person name="Bi S."/>
            <person name="Qiao W."/>
            <person name="Westerholm M."/>
        </authorList>
    </citation>
    <scope>NUCLEOTIDE SEQUENCE [LARGE SCALE GENOMIC DNA]</scope>
    <source>
        <strain evidence="1 2">AMB_01</strain>
    </source>
</reference>
<sequence>MADYKLGLMEMKFAELIWQHEPIASGELVKLCKKEFEWKKSTTYTMLKRLIEKEIFQNNNSQVTSLISLEEFKAKQSEEFIEEEFEGSLPKFLTAFTSKNKLTEKEIAELQKLIDENRS</sequence>
<keyword evidence="2" id="KW-1185">Reference proteome</keyword>